<name>A0A9D5CD05_9LILI</name>
<dbReference type="Proteomes" id="UP001085076">
    <property type="component" value="Miscellaneous, Linkage group lg05"/>
</dbReference>
<accession>A0A9D5CD05</accession>
<dbReference type="EMBL" id="JAGGNH010000005">
    <property type="protein sequence ID" value="KAJ0970942.1"/>
    <property type="molecule type" value="Genomic_DNA"/>
</dbReference>
<sequence>MAANAHSEAMLLSQAMSSRSPSSRAKVAKKHESLKIEKPWSLRPPYWLSCLKRKVRALKTWYVGNAPISASKHLEDEMVSLEPYFSLPVVQATQDLLEGSEAGEKPIRHRSEGVAAETDRLERAESREPRRSRFAGAAGGAEIRASLLRSRSVAEGLDESGDHANVGAVRSREGGEKEQCSEEEVEDALGGHDDGDGIEEEMGI</sequence>
<feature type="compositionally biased region" description="Basic and acidic residues" evidence="1">
    <location>
        <begin position="102"/>
        <end position="131"/>
    </location>
</feature>
<dbReference type="AlphaFoldDB" id="A0A9D5CD05"/>
<proteinExistence type="predicted"/>
<protein>
    <submittedName>
        <fullName evidence="2">Uncharacterized protein</fullName>
    </submittedName>
</protein>
<keyword evidence="3" id="KW-1185">Reference proteome</keyword>
<gene>
    <name evidence="2" type="ORF">J5N97_018901</name>
</gene>
<evidence type="ECO:0000256" key="1">
    <source>
        <dbReference type="SAM" id="MobiDB-lite"/>
    </source>
</evidence>
<organism evidence="2 3">
    <name type="scientific">Dioscorea zingiberensis</name>
    <dbReference type="NCBI Taxonomy" id="325984"/>
    <lineage>
        <taxon>Eukaryota</taxon>
        <taxon>Viridiplantae</taxon>
        <taxon>Streptophyta</taxon>
        <taxon>Embryophyta</taxon>
        <taxon>Tracheophyta</taxon>
        <taxon>Spermatophyta</taxon>
        <taxon>Magnoliopsida</taxon>
        <taxon>Liliopsida</taxon>
        <taxon>Dioscoreales</taxon>
        <taxon>Dioscoreaceae</taxon>
        <taxon>Dioscorea</taxon>
    </lineage>
</organism>
<reference evidence="2" key="1">
    <citation type="submission" date="2021-03" db="EMBL/GenBank/DDBJ databases">
        <authorList>
            <person name="Li Z."/>
            <person name="Yang C."/>
        </authorList>
    </citation>
    <scope>NUCLEOTIDE SEQUENCE</scope>
    <source>
        <strain evidence="2">Dzin_1.0</strain>
        <tissue evidence="2">Leaf</tissue>
    </source>
</reference>
<feature type="region of interest" description="Disordered" evidence="1">
    <location>
        <begin position="154"/>
        <end position="204"/>
    </location>
</feature>
<feature type="compositionally biased region" description="Basic and acidic residues" evidence="1">
    <location>
        <begin position="170"/>
        <end position="180"/>
    </location>
</feature>
<feature type="region of interest" description="Disordered" evidence="1">
    <location>
        <begin position="99"/>
        <end position="138"/>
    </location>
</feature>
<comment type="caution">
    <text evidence="2">The sequence shown here is derived from an EMBL/GenBank/DDBJ whole genome shotgun (WGS) entry which is preliminary data.</text>
</comment>
<evidence type="ECO:0000313" key="2">
    <source>
        <dbReference type="EMBL" id="KAJ0970942.1"/>
    </source>
</evidence>
<reference evidence="2" key="2">
    <citation type="journal article" date="2022" name="Hortic Res">
        <title>The genome of Dioscorea zingiberensis sheds light on the biosynthesis, origin and evolution of the medicinally important diosgenin saponins.</title>
        <authorList>
            <person name="Li Y."/>
            <person name="Tan C."/>
            <person name="Li Z."/>
            <person name="Guo J."/>
            <person name="Li S."/>
            <person name="Chen X."/>
            <person name="Wang C."/>
            <person name="Dai X."/>
            <person name="Yang H."/>
            <person name="Song W."/>
            <person name="Hou L."/>
            <person name="Xu J."/>
            <person name="Tong Z."/>
            <person name="Xu A."/>
            <person name="Yuan X."/>
            <person name="Wang W."/>
            <person name="Yang Q."/>
            <person name="Chen L."/>
            <person name="Sun Z."/>
            <person name="Wang K."/>
            <person name="Pan B."/>
            <person name="Chen J."/>
            <person name="Bao Y."/>
            <person name="Liu F."/>
            <person name="Qi X."/>
            <person name="Gang D.R."/>
            <person name="Wen J."/>
            <person name="Li J."/>
        </authorList>
    </citation>
    <scope>NUCLEOTIDE SEQUENCE</scope>
    <source>
        <strain evidence="2">Dzin_1.0</strain>
    </source>
</reference>
<feature type="region of interest" description="Disordered" evidence="1">
    <location>
        <begin position="1"/>
        <end position="33"/>
    </location>
</feature>
<evidence type="ECO:0000313" key="3">
    <source>
        <dbReference type="Proteomes" id="UP001085076"/>
    </source>
</evidence>